<accession>A0ABZ1BLF6</accession>
<dbReference type="EMBL" id="CP141614">
    <property type="protein sequence ID" value="WRP13662.1"/>
    <property type="molecule type" value="Genomic_DNA"/>
</dbReference>
<gene>
    <name evidence="2" type="ORF">VLY81_09405</name>
</gene>
<dbReference type="InterPro" id="IPR046879">
    <property type="entry name" value="KANL3/Tex30_Abhydrolase"/>
</dbReference>
<dbReference type="Pfam" id="PF14595">
    <property type="entry name" value="Thioredoxin_9"/>
    <property type="match status" value="1"/>
</dbReference>
<keyword evidence="2" id="KW-0378">Hydrolase</keyword>
<name>A0ABZ1BLF6_9FIRM</name>
<dbReference type="Gene3D" id="3.40.50.1820">
    <property type="entry name" value="alpha/beta hydrolase"/>
    <property type="match status" value="1"/>
</dbReference>
<keyword evidence="3" id="KW-1185">Reference proteome</keyword>
<dbReference type="GO" id="GO:0016787">
    <property type="term" value="F:hydrolase activity"/>
    <property type="evidence" value="ECO:0007669"/>
    <property type="project" value="UniProtKB-KW"/>
</dbReference>
<dbReference type="RefSeq" id="WP_324667907.1">
    <property type="nucleotide sequence ID" value="NZ_CP141614.1"/>
</dbReference>
<proteinExistence type="predicted"/>
<feature type="domain" description="KANL3/Tex30 alpha/beta hydrolase-like" evidence="1">
    <location>
        <begin position="211"/>
        <end position="380"/>
    </location>
</feature>
<dbReference type="Proteomes" id="UP001333102">
    <property type="component" value="Chromosome"/>
</dbReference>
<dbReference type="PANTHER" id="PTHR13136">
    <property type="entry name" value="TESTIS DEVELOPMENT PROTEIN PRTD"/>
    <property type="match status" value="1"/>
</dbReference>
<evidence type="ECO:0000313" key="2">
    <source>
        <dbReference type="EMBL" id="WRP13662.1"/>
    </source>
</evidence>
<dbReference type="PANTHER" id="PTHR13136:SF11">
    <property type="entry name" value="TESTIS-EXPRESSED PROTEIN 30"/>
    <property type="match status" value="1"/>
</dbReference>
<dbReference type="InterPro" id="IPR029058">
    <property type="entry name" value="AB_hydrolase_fold"/>
</dbReference>
<evidence type="ECO:0000313" key="3">
    <source>
        <dbReference type="Proteomes" id="UP001333102"/>
    </source>
</evidence>
<evidence type="ECO:0000259" key="1">
    <source>
        <dbReference type="Pfam" id="PF20408"/>
    </source>
</evidence>
<dbReference type="SUPFAM" id="SSF53474">
    <property type="entry name" value="alpha/beta-Hydrolases"/>
    <property type="match status" value="1"/>
</dbReference>
<dbReference type="Gene3D" id="3.40.30.10">
    <property type="entry name" value="Glutaredoxin"/>
    <property type="match status" value="1"/>
</dbReference>
<reference evidence="3" key="1">
    <citation type="submission" date="2023-12" db="EMBL/GenBank/DDBJ databases">
        <title>Novel isolates from deep terrestrial aquifers shed light on the physiology and ecology of the class Limnochordia.</title>
        <authorList>
            <person name="Karnachuk O.V."/>
            <person name="Lukina A.P."/>
            <person name="Avakyan M.R."/>
            <person name="Kadnikov V."/>
            <person name="Begmatov S."/>
            <person name="Beletsky A.V."/>
            <person name="Mardanov A.V."/>
            <person name="Ravin N.V."/>
        </authorList>
    </citation>
    <scope>NUCLEOTIDE SEQUENCE [LARGE SCALE GENOMIC DNA]</scope>
    <source>
        <strain evidence="3">LN</strain>
    </source>
</reference>
<dbReference type="InterPro" id="IPR026555">
    <property type="entry name" value="NSL3/Tex30"/>
</dbReference>
<organism evidence="2 3">
    <name type="scientific">Geochorda subterranea</name>
    <dbReference type="NCBI Taxonomy" id="3109564"/>
    <lineage>
        <taxon>Bacteria</taxon>
        <taxon>Bacillati</taxon>
        <taxon>Bacillota</taxon>
        <taxon>Limnochordia</taxon>
        <taxon>Limnochordales</taxon>
        <taxon>Geochordaceae</taxon>
        <taxon>Geochorda</taxon>
    </lineage>
</organism>
<sequence length="395" mass="42921">MSTRLPARLAPAEWETGETFERFVEEAPPAAARHLRRRYDATTPSEQQRARWRAFAEAGGRVYALAEDWCGDCLATVPVLARLADEGGVPLRLWRRDAWPDLRDRHLTGGRPKIPLAVAVRPGLDGSWEECGRFVERPAMCNAAMRAAGPEQARAELQRLYASGAYRPAAVQELTAMLDDDPEPVAVPGSSGTLLQVYVHLPVEVPPTGLAVVAHGANHDASHPLSRHLCQRLAQRGVGAVRFDFGYRVRGKTYSPDLADETADMLAVAQATAARLGLPLERVVLAGKSLGAAVSVALAERHPVAAVVAFGYPLHRPGETPHDPPDRFARLGAPMMWLAGTHDDLAERRHVERYASAAGPSVTLRWLEGADHSLATHLHEALDAAVEWILARLAS</sequence>
<protein>
    <submittedName>
        <fullName evidence="2">Alpha/beta family hydrolase</fullName>
    </submittedName>
</protein>
<dbReference type="Pfam" id="PF20408">
    <property type="entry name" value="Abhydrolase_11"/>
    <property type="match status" value="1"/>
</dbReference>